<keyword evidence="1" id="KW-0175">Coiled coil</keyword>
<reference evidence="2 3" key="1">
    <citation type="submission" date="2016-09" db="EMBL/GenBank/DDBJ databases">
        <title>Couchioplanes caeruleus draft genome sequence.</title>
        <authorList>
            <person name="Sheehan J."/>
            <person name="Caffrey P."/>
        </authorList>
    </citation>
    <scope>NUCLEOTIDE SEQUENCE [LARGE SCALE GENOMIC DNA]</scope>
    <source>
        <strain evidence="2 3">DSM 43634</strain>
    </source>
</reference>
<dbReference type="AlphaFoldDB" id="A0A1K0FFS4"/>
<sequence length="107" mass="11850">MADQWRQAWIAALDELEADVEDVERMISNDHRTQELPLAKPWEPPAGLGPLPLDLKPRADFILTRQLEAAKAAALAITANRRQTAFASRVEVGTPGKQVPTYIDCAM</sequence>
<evidence type="ECO:0000313" key="3">
    <source>
        <dbReference type="Proteomes" id="UP000182486"/>
    </source>
</evidence>
<dbReference type="EMBL" id="MEIA01000287">
    <property type="protein sequence ID" value="OJF11689.1"/>
    <property type="molecule type" value="Genomic_DNA"/>
</dbReference>
<dbReference type="Proteomes" id="UP000182486">
    <property type="component" value="Unassembled WGS sequence"/>
</dbReference>
<protein>
    <submittedName>
        <fullName evidence="2">Uncharacterized protein</fullName>
    </submittedName>
</protein>
<accession>A0A1K0FFS4</accession>
<comment type="caution">
    <text evidence="2">The sequence shown here is derived from an EMBL/GenBank/DDBJ whole genome shotgun (WGS) entry which is preliminary data.</text>
</comment>
<proteinExistence type="predicted"/>
<evidence type="ECO:0000313" key="2">
    <source>
        <dbReference type="EMBL" id="OJF11689.1"/>
    </source>
</evidence>
<dbReference type="RefSeq" id="WP_071807810.1">
    <property type="nucleotide sequence ID" value="NZ_MEIA01000287.1"/>
</dbReference>
<name>A0A1K0FFS4_9ACTN</name>
<feature type="coiled-coil region" evidence="1">
    <location>
        <begin position="6"/>
        <end position="33"/>
    </location>
</feature>
<gene>
    <name evidence="2" type="ORF">BG844_24880</name>
</gene>
<keyword evidence="3" id="KW-1185">Reference proteome</keyword>
<organism evidence="2 3">
    <name type="scientific">Couchioplanes caeruleus subsp. caeruleus</name>
    <dbReference type="NCBI Taxonomy" id="56427"/>
    <lineage>
        <taxon>Bacteria</taxon>
        <taxon>Bacillati</taxon>
        <taxon>Actinomycetota</taxon>
        <taxon>Actinomycetes</taxon>
        <taxon>Micromonosporales</taxon>
        <taxon>Micromonosporaceae</taxon>
        <taxon>Couchioplanes</taxon>
    </lineage>
</organism>
<evidence type="ECO:0000256" key="1">
    <source>
        <dbReference type="SAM" id="Coils"/>
    </source>
</evidence>